<evidence type="ECO:0000256" key="4">
    <source>
        <dbReference type="SAM" id="MobiDB-lite"/>
    </source>
</evidence>
<dbReference type="GO" id="GO:0016460">
    <property type="term" value="C:myosin II complex"/>
    <property type="evidence" value="ECO:0007669"/>
    <property type="project" value="TreeGrafter"/>
</dbReference>
<dbReference type="PANTHER" id="PTHR23048:SF59">
    <property type="entry name" value="EF-HAND SUPERFAMILY PROTEIN"/>
    <property type="match status" value="1"/>
</dbReference>
<dbReference type="Gene3D" id="1.10.238.10">
    <property type="entry name" value="EF-hand"/>
    <property type="match status" value="2"/>
</dbReference>
<comment type="caution">
    <text evidence="5">The sequence shown here is derived from an EMBL/GenBank/DDBJ whole genome shotgun (WGS) entry which is preliminary data.</text>
</comment>
<protein>
    <recommendedName>
        <fullName evidence="1">Calmodulin</fullName>
    </recommendedName>
</protein>
<dbReference type="PANTHER" id="PTHR23048">
    <property type="entry name" value="MYOSIN LIGHT CHAIN 1, 3"/>
    <property type="match status" value="1"/>
</dbReference>
<evidence type="ECO:0000313" key="5">
    <source>
        <dbReference type="EMBL" id="CZS93038.1"/>
    </source>
</evidence>
<gene>
    <name evidence="5" type="ORF">RCO7_01300</name>
</gene>
<name>A0A1E1K4K3_9HELO</name>
<keyword evidence="6" id="KW-1185">Reference proteome</keyword>
<dbReference type="FunFam" id="1.10.238.10:FF:000178">
    <property type="entry name" value="Calmodulin-2 A"/>
    <property type="match status" value="1"/>
</dbReference>
<sequence length="209" mass="23258">MKTPPSKHFTTFDTIKFPTKRRAAEPAEESTAIRKPSKLAKENNITAEEETEIKEAFEIFHEKWEGEKDKVIPIGDVKRAMRALGIPPTAHELGEFISILDPDTEGFATYPSFLAICALKFHARTQTSDTHTQEVDEAFNMFMSGTKGAGSEGKITLATLKRVARSLREEIDEDLMRRMILEANGGAGVTAGVGKDEFEGVMRRAGVWR</sequence>
<dbReference type="AlphaFoldDB" id="A0A1E1K4K3"/>
<organism evidence="5 6">
    <name type="scientific">Rhynchosporium graminicola</name>
    <dbReference type="NCBI Taxonomy" id="2792576"/>
    <lineage>
        <taxon>Eukaryota</taxon>
        <taxon>Fungi</taxon>
        <taxon>Dikarya</taxon>
        <taxon>Ascomycota</taxon>
        <taxon>Pezizomycotina</taxon>
        <taxon>Leotiomycetes</taxon>
        <taxon>Helotiales</taxon>
        <taxon>Ploettnerulaceae</taxon>
        <taxon>Rhynchosporium</taxon>
    </lineage>
</organism>
<dbReference type="InterPro" id="IPR011992">
    <property type="entry name" value="EF-hand-dom_pair"/>
</dbReference>
<dbReference type="InterPro" id="IPR050230">
    <property type="entry name" value="CALM/Myosin/TropC-like"/>
</dbReference>
<reference evidence="6" key="1">
    <citation type="submission" date="2016-03" db="EMBL/GenBank/DDBJ databases">
        <authorList>
            <person name="Ploux O."/>
        </authorList>
    </citation>
    <scope>NUCLEOTIDE SEQUENCE [LARGE SCALE GENOMIC DNA]</scope>
    <source>
        <strain evidence="6">UK7</strain>
    </source>
</reference>
<accession>A0A1E1K4K3</accession>
<keyword evidence="2" id="KW-0677">Repeat</keyword>
<dbReference type="STRING" id="914237.A0A1E1K4K3"/>
<evidence type="ECO:0000256" key="1">
    <source>
        <dbReference type="ARBA" id="ARBA00020786"/>
    </source>
</evidence>
<dbReference type="SUPFAM" id="SSF47473">
    <property type="entry name" value="EF-hand"/>
    <property type="match status" value="1"/>
</dbReference>
<evidence type="ECO:0000313" key="6">
    <source>
        <dbReference type="Proteomes" id="UP000178129"/>
    </source>
</evidence>
<evidence type="ECO:0000256" key="2">
    <source>
        <dbReference type="ARBA" id="ARBA00022737"/>
    </source>
</evidence>
<dbReference type="Proteomes" id="UP000178129">
    <property type="component" value="Unassembled WGS sequence"/>
</dbReference>
<feature type="region of interest" description="Disordered" evidence="4">
    <location>
        <begin position="18"/>
        <end position="47"/>
    </location>
</feature>
<dbReference type="InParanoid" id="A0A1E1K4K3"/>
<keyword evidence="3" id="KW-0106">Calcium</keyword>
<evidence type="ECO:0000256" key="3">
    <source>
        <dbReference type="ARBA" id="ARBA00022837"/>
    </source>
</evidence>
<dbReference type="EMBL" id="FJUW01000007">
    <property type="protein sequence ID" value="CZS93038.1"/>
    <property type="molecule type" value="Genomic_DNA"/>
</dbReference>
<proteinExistence type="predicted"/>